<dbReference type="InterPro" id="IPR014710">
    <property type="entry name" value="RmlC-like_jellyroll"/>
</dbReference>
<dbReference type="PANTHER" id="PTHR40943">
    <property type="entry name" value="CYTOPLASMIC PROTEIN-RELATED"/>
    <property type="match status" value="1"/>
</dbReference>
<reference evidence="2 3" key="1">
    <citation type="submission" date="2019-08" db="EMBL/GenBank/DDBJ databases">
        <title>Archangium and Cystobacter genomes.</title>
        <authorList>
            <person name="Chen I.-C.K."/>
            <person name="Wielgoss S."/>
        </authorList>
    </citation>
    <scope>NUCLEOTIDE SEQUENCE [LARGE SCALE GENOMIC DNA]</scope>
    <source>
        <strain evidence="2 3">Cbm 6</strain>
    </source>
</reference>
<name>A0ABY9XCE7_9BACT</name>
<evidence type="ECO:0000259" key="1">
    <source>
        <dbReference type="Pfam" id="PF05899"/>
    </source>
</evidence>
<accession>A0ABY9XCE7</accession>
<dbReference type="InterPro" id="IPR011051">
    <property type="entry name" value="RmlC_Cupin_sf"/>
</dbReference>
<proteinExistence type="predicted"/>
<dbReference type="InterPro" id="IPR008579">
    <property type="entry name" value="UGlyAH_Cupin_dom"/>
</dbReference>
<dbReference type="Proteomes" id="UP001611383">
    <property type="component" value="Chromosome"/>
</dbReference>
<dbReference type="Gene3D" id="2.60.120.10">
    <property type="entry name" value="Jelly Rolls"/>
    <property type="match status" value="1"/>
</dbReference>
<organism evidence="2 3">
    <name type="scientific">Archangium minus</name>
    <dbReference type="NCBI Taxonomy" id="83450"/>
    <lineage>
        <taxon>Bacteria</taxon>
        <taxon>Pseudomonadati</taxon>
        <taxon>Myxococcota</taxon>
        <taxon>Myxococcia</taxon>
        <taxon>Myxococcales</taxon>
        <taxon>Cystobacterineae</taxon>
        <taxon>Archangiaceae</taxon>
        <taxon>Archangium</taxon>
    </lineage>
</organism>
<protein>
    <submittedName>
        <fullName evidence="2">DUF861 domain-containing protein</fullName>
    </submittedName>
</protein>
<gene>
    <name evidence="2" type="ORF">F0U60_52545</name>
</gene>
<dbReference type="PANTHER" id="PTHR40943:SF1">
    <property type="entry name" value="CYTOPLASMIC PROTEIN"/>
    <property type="match status" value="1"/>
</dbReference>
<dbReference type="Pfam" id="PF05899">
    <property type="entry name" value="Cupin_3"/>
    <property type="match status" value="1"/>
</dbReference>
<feature type="domain" description="(S)-ureidoglycine aminohydrolase cupin" evidence="1">
    <location>
        <begin position="44"/>
        <end position="112"/>
    </location>
</feature>
<keyword evidence="3" id="KW-1185">Reference proteome</keyword>
<sequence length="119" mass="13321">MIVYSTREKVDDSKFVWLGPPEAMGGQVLEGNPRLYGRIDYNNGGVTAGIFKATKGKIRVTFPFSEHATILEGKVTITDESGQSHTFKEGDSYFIRQGQVVIWEVKGKEVIKSFYNVVE</sequence>
<evidence type="ECO:0000313" key="2">
    <source>
        <dbReference type="EMBL" id="WNG53070.1"/>
    </source>
</evidence>
<dbReference type="EMBL" id="CP043494">
    <property type="protein sequence ID" value="WNG53070.1"/>
    <property type="molecule type" value="Genomic_DNA"/>
</dbReference>
<evidence type="ECO:0000313" key="3">
    <source>
        <dbReference type="Proteomes" id="UP001611383"/>
    </source>
</evidence>
<dbReference type="SUPFAM" id="SSF51182">
    <property type="entry name" value="RmlC-like cupins"/>
    <property type="match status" value="1"/>
</dbReference>